<proteinExistence type="predicted"/>
<dbReference type="Proteomes" id="UP001597205">
    <property type="component" value="Unassembled WGS sequence"/>
</dbReference>
<evidence type="ECO:0000313" key="3">
    <source>
        <dbReference type="EMBL" id="MFD1166152.1"/>
    </source>
</evidence>
<dbReference type="EMBL" id="JBHTKY010000015">
    <property type="protein sequence ID" value="MFD1166152.1"/>
    <property type="molecule type" value="Genomic_DNA"/>
</dbReference>
<evidence type="ECO:0000259" key="2">
    <source>
        <dbReference type="Pfam" id="PF03629"/>
    </source>
</evidence>
<dbReference type="InterPro" id="IPR036514">
    <property type="entry name" value="SGNH_hydro_sf"/>
</dbReference>
<evidence type="ECO:0000313" key="4">
    <source>
        <dbReference type="Proteomes" id="UP001597205"/>
    </source>
</evidence>
<dbReference type="SUPFAM" id="SSF52266">
    <property type="entry name" value="SGNH hydrolase"/>
    <property type="match status" value="1"/>
</dbReference>
<dbReference type="Gene3D" id="3.40.50.1110">
    <property type="entry name" value="SGNH hydrolase"/>
    <property type="match status" value="1"/>
</dbReference>
<dbReference type="Pfam" id="PF03629">
    <property type="entry name" value="SASA"/>
    <property type="match status" value="1"/>
</dbReference>
<keyword evidence="1" id="KW-0378">Hydrolase</keyword>
<protein>
    <submittedName>
        <fullName evidence="3">Sialate O-acetylesterase</fullName>
    </submittedName>
</protein>
<dbReference type="InterPro" id="IPR039329">
    <property type="entry name" value="SIAE"/>
</dbReference>
<name>A0ABW3RN90_9SPHI</name>
<feature type="domain" description="Sialate O-acetylesterase" evidence="2">
    <location>
        <begin position="109"/>
        <end position="343"/>
    </location>
</feature>
<dbReference type="PANTHER" id="PTHR22901">
    <property type="entry name" value="SIALATE O-ACETYLESTERASE"/>
    <property type="match status" value="1"/>
</dbReference>
<reference evidence="4" key="1">
    <citation type="journal article" date="2019" name="Int. J. Syst. Evol. Microbiol.">
        <title>The Global Catalogue of Microorganisms (GCM) 10K type strain sequencing project: providing services to taxonomists for standard genome sequencing and annotation.</title>
        <authorList>
            <consortium name="The Broad Institute Genomics Platform"/>
            <consortium name="The Broad Institute Genome Sequencing Center for Infectious Disease"/>
            <person name="Wu L."/>
            <person name="Ma J."/>
        </authorList>
    </citation>
    <scope>NUCLEOTIDE SEQUENCE [LARGE SCALE GENOMIC DNA]</scope>
    <source>
        <strain evidence="4">CCUG 52468</strain>
    </source>
</reference>
<dbReference type="RefSeq" id="WP_380896603.1">
    <property type="nucleotide sequence ID" value="NZ_JBHTKY010000015.1"/>
</dbReference>
<keyword evidence="4" id="KW-1185">Reference proteome</keyword>
<gene>
    <name evidence="3" type="ORF">ACFQ2C_11095</name>
</gene>
<sequence>MNLKKLIILALLAVFGLHQSLYAQLRLPNFFSDHMVLQRGSDINFWGWAPASSNIKIVGSWFKDTVSAKTDGNGEWMAKLPEGKAGGPHELKVIANNESITLTDILLGDVFLCSGQSNMEWGANQNLKEIKDEMPNANNPNIRLLHVSHVGSANPQDDIPNSWKKLSAESLQPFSAIGYFIAKEINSKENIPIGVINSSWGGTPAEVWTPSYLIDNDPFLLQRAKAQGANDWRPHSPGSLWNAMVHPFAGYNLTAAFWYQGESNVGTWDGYDKLMRTMINSWRSAWNQDFPFYFVQIAPFQYNNKEPLAAFLREQQTLTAMELPKTGMVVITDLVDNIKDIHPIQKIAVAKRLANLASAEIYNHPLKDYKSPIYKSQEVKGNTIEVSFNNLDGKLTSKGDITDLYIAGEDKEFKPATGKIKGDKLIVESKEVKNPVAVRFGFTEIAMPNLFNSNGLPVSPFRTDKW</sequence>
<accession>A0ABW3RN90</accession>
<evidence type="ECO:0000256" key="1">
    <source>
        <dbReference type="ARBA" id="ARBA00022801"/>
    </source>
</evidence>
<comment type="caution">
    <text evidence="3">The sequence shown here is derived from an EMBL/GenBank/DDBJ whole genome shotgun (WGS) entry which is preliminary data.</text>
</comment>
<dbReference type="PANTHER" id="PTHR22901:SF0">
    <property type="entry name" value="SIALATE O-ACETYLESTERASE"/>
    <property type="match status" value="1"/>
</dbReference>
<organism evidence="3 4">
    <name type="scientific">Sphingobacterium daejeonense</name>
    <dbReference type="NCBI Taxonomy" id="371142"/>
    <lineage>
        <taxon>Bacteria</taxon>
        <taxon>Pseudomonadati</taxon>
        <taxon>Bacteroidota</taxon>
        <taxon>Sphingobacteriia</taxon>
        <taxon>Sphingobacteriales</taxon>
        <taxon>Sphingobacteriaceae</taxon>
        <taxon>Sphingobacterium</taxon>
    </lineage>
</organism>
<dbReference type="InterPro" id="IPR005181">
    <property type="entry name" value="SASA"/>
</dbReference>